<gene>
    <name evidence="2" type="ORF">MtrunA17_Chr2g0300371</name>
</gene>
<organism evidence="2 3">
    <name type="scientific">Medicago truncatula</name>
    <name type="common">Barrel medic</name>
    <name type="synonym">Medicago tribuloides</name>
    <dbReference type="NCBI Taxonomy" id="3880"/>
    <lineage>
        <taxon>Eukaryota</taxon>
        <taxon>Viridiplantae</taxon>
        <taxon>Streptophyta</taxon>
        <taxon>Embryophyta</taxon>
        <taxon>Tracheophyta</taxon>
        <taxon>Spermatophyta</taxon>
        <taxon>Magnoliopsida</taxon>
        <taxon>eudicotyledons</taxon>
        <taxon>Gunneridae</taxon>
        <taxon>Pentapetalae</taxon>
        <taxon>rosids</taxon>
        <taxon>fabids</taxon>
        <taxon>Fabales</taxon>
        <taxon>Fabaceae</taxon>
        <taxon>Papilionoideae</taxon>
        <taxon>50 kb inversion clade</taxon>
        <taxon>NPAAA clade</taxon>
        <taxon>Hologalegina</taxon>
        <taxon>IRL clade</taxon>
        <taxon>Trifolieae</taxon>
        <taxon>Medicago</taxon>
    </lineage>
</organism>
<protein>
    <recommendedName>
        <fullName evidence="4">Transmembrane protein</fullName>
    </recommendedName>
</protein>
<feature type="transmembrane region" description="Helical" evidence="1">
    <location>
        <begin position="20"/>
        <end position="38"/>
    </location>
</feature>
<dbReference type="EMBL" id="PSQE01000002">
    <property type="protein sequence ID" value="RHN73611.1"/>
    <property type="molecule type" value="Genomic_DNA"/>
</dbReference>
<comment type="caution">
    <text evidence="2">The sequence shown here is derived from an EMBL/GenBank/DDBJ whole genome shotgun (WGS) entry which is preliminary data.</text>
</comment>
<evidence type="ECO:0000256" key="1">
    <source>
        <dbReference type="SAM" id="Phobius"/>
    </source>
</evidence>
<dbReference type="Gramene" id="rna9442">
    <property type="protein sequence ID" value="RHN73611.1"/>
    <property type="gene ID" value="gene9442"/>
</dbReference>
<keyword evidence="1" id="KW-1133">Transmembrane helix</keyword>
<dbReference type="AlphaFoldDB" id="A0A396JAJ3"/>
<evidence type="ECO:0008006" key="4">
    <source>
        <dbReference type="Google" id="ProtNLM"/>
    </source>
</evidence>
<keyword evidence="1" id="KW-0812">Transmembrane</keyword>
<keyword evidence="1" id="KW-0472">Membrane</keyword>
<sequence>MNLLLYHLLAKSPVSPFPTLFIFLPFSIFPFTMARGLLRNSGPSSSTSKPFSFLHLHNDGGCARRGAVVGPTMVGRSEVVVVVGPAAMKGRKEDDNCCLFVCVIRDVGKNNDVGSKSVFKIVAGETIE</sequence>
<evidence type="ECO:0000313" key="3">
    <source>
        <dbReference type="Proteomes" id="UP000265566"/>
    </source>
</evidence>
<accession>A0A396JAJ3</accession>
<evidence type="ECO:0000313" key="2">
    <source>
        <dbReference type="EMBL" id="RHN73611.1"/>
    </source>
</evidence>
<dbReference type="Proteomes" id="UP000265566">
    <property type="component" value="Chromosome 2"/>
</dbReference>
<reference evidence="3" key="1">
    <citation type="journal article" date="2018" name="Nat. Plants">
        <title>Whole-genome landscape of Medicago truncatula symbiotic genes.</title>
        <authorList>
            <person name="Pecrix Y."/>
            <person name="Staton S.E."/>
            <person name="Sallet E."/>
            <person name="Lelandais-Briere C."/>
            <person name="Moreau S."/>
            <person name="Carrere S."/>
            <person name="Blein T."/>
            <person name="Jardinaud M.F."/>
            <person name="Latrasse D."/>
            <person name="Zouine M."/>
            <person name="Zahm M."/>
            <person name="Kreplak J."/>
            <person name="Mayjonade B."/>
            <person name="Satge C."/>
            <person name="Perez M."/>
            <person name="Cauet S."/>
            <person name="Marande W."/>
            <person name="Chantry-Darmon C."/>
            <person name="Lopez-Roques C."/>
            <person name="Bouchez O."/>
            <person name="Berard A."/>
            <person name="Debelle F."/>
            <person name="Munos S."/>
            <person name="Bendahmane A."/>
            <person name="Berges H."/>
            <person name="Niebel A."/>
            <person name="Buitink J."/>
            <person name="Frugier F."/>
            <person name="Benhamed M."/>
            <person name="Crespi M."/>
            <person name="Gouzy J."/>
            <person name="Gamas P."/>
        </authorList>
    </citation>
    <scope>NUCLEOTIDE SEQUENCE [LARGE SCALE GENOMIC DNA]</scope>
    <source>
        <strain evidence="3">cv. Jemalong A17</strain>
    </source>
</reference>
<proteinExistence type="predicted"/>
<name>A0A396JAJ3_MEDTR</name>